<keyword evidence="1" id="KW-1133">Transmembrane helix</keyword>
<dbReference type="RefSeq" id="WP_221855733.1">
    <property type="nucleotide sequence ID" value="NZ_BAAAYV010000005.1"/>
</dbReference>
<keyword evidence="1" id="KW-0472">Membrane</keyword>
<keyword evidence="1" id="KW-0812">Transmembrane</keyword>
<dbReference type="Proteomes" id="UP001410795">
    <property type="component" value="Unassembled WGS sequence"/>
</dbReference>
<evidence type="ECO:0008006" key="4">
    <source>
        <dbReference type="Google" id="ProtNLM"/>
    </source>
</evidence>
<comment type="caution">
    <text evidence="2">The sequence shown here is derived from an EMBL/GenBank/DDBJ whole genome shotgun (WGS) entry which is preliminary data.</text>
</comment>
<feature type="transmembrane region" description="Helical" evidence="1">
    <location>
        <begin position="73"/>
        <end position="97"/>
    </location>
</feature>
<sequence length="230" mass="24454">MTTDDRRAVGPRVGRILQQLEAAGGVSVPGAPAGATARWLRRRTAMYAACVGAITVGAVALATGLLLRDDGVWALLILFGAFLGFVGLAGVGGLALASRLLRGRLRAEREPVSLDPRGVTLRGIGPIPWSHLLPPERRQVRVKNDIGGRCTVMPLTPVGHAVVNRQAGWWANRVGPKPYLRPDIPYLLLPGVEGLTEGEALQLFASAHQRFASAVVPHHTPDDGRRSSGL</sequence>
<accession>A0ABP7B861</accession>
<protein>
    <recommendedName>
        <fullName evidence="4">DUF3239 domain-containing protein</fullName>
    </recommendedName>
</protein>
<reference evidence="3" key="1">
    <citation type="journal article" date="2019" name="Int. J. Syst. Evol. Microbiol.">
        <title>The Global Catalogue of Microorganisms (GCM) 10K type strain sequencing project: providing services to taxonomists for standard genome sequencing and annotation.</title>
        <authorList>
            <consortium name="The Broad Institute Genomics Platform"/>
            <consortium name="The Broad Institute Genome Sequencing Center for Infectious Disease"/>
            <person name="Wu L."/>
            <person name="Ma J."/>
        </authorList>
    </citation>
    <scope>NUCLEOTIDE SEQUENCE [LARGE SCALE GENOMIC DNA]</scope>
    <source>
        <strain evidence="3">JCM 16546</strain>
    </source>
</reference>
<feature type="transmembrane region" description="Helical" evidence="1">
    <location>
        <begin position="45"/>
        <end position="67"/>
    </location>
</feature>
<proteinExistence type="predicted"/>
<evidence type="ECO:0000256" key="1">
    <source>
        <dbReference type="SAM" id="Phobius"/>
    </source>
</evidence>
<gene>
    <name evidence="2" type="ORF">GCM10022202_08710</name>
</gene>
<organism evidence="2 3">
    <name type="scientific">Microbacterium marinilacus</name>
    <dbReference type="NCBI Taxonomy" id="415209"/>
    <lineage>
        <taxon>Bacteria</taxon>
        <taxon>Bacillati</taxon>
        <taxon>Actinomycetota</taxon>
        <taxon>Actinomycetes</taxon>
        <taxon>Micrococcales</taxon>
        <taxon>Microbacteriaceae</taxon>
        <taxon>Microbacterium</taxon>
    </lineage>
</organism>
<name>A0ABP7B861_9MICO</name>
<evidence type="ECO:0000313" key="3">
    <source>
        <dbReference type="Proteomes" id="UP001410795"/>
    </source>
</evidence>
<evidence type="ECO:0000313" key="2">
    <source>
        <dbReference type="EMBL" id="GAA3651315.1"/>
    </source>
</evidence>
<keyword evidence="3" id="KW-1185">Reference proteome</keyword>
<dbReference type="EMBL" id="BAAAYV010000005">
    <property type="protein sequence ID" value="GAA3651315.1"/>
    <property type="molecule type" value="Genomic_DNA"/>
</dbReference>